<dbReference type="AlphaFoldDB" id="G4Z2V0"/>
<name>G4Z2V0_PHYSP</name>
<proteinExistence type="predicted"/>
<dbReference type="SMR" id="G4Z2V0"/>
<sequence length="142" mass="14810">MSPGSQLLQQSDHYTDDTFDLASFLGTNSTLTAGNTSGNTRLLPEACRPQASPAIGGTVADLAVQFGSLSAMVMDLRIQLAAATAPASTSVVQPVRPVTQPLIAAATTPAPWTLAADGNYPLPPAHLRELRISSFPSTVHRN</sequence>
<dbReference type="RefSeq" id="XP_009522000.1">
    <property type="nucleotide sequence ID" value="XM_009523705.1"/>
</dbReference>
<dbReference type="EMBL" id="JH159153">
    <property type="protein sequence ID" value="EGZ19283.1"/>
    <property type="molecule type" value="Genomic_DNA"/>
</dbReference>
<dbReference type="KEGG" id="psoj:PHYSODRAFT_327576"/>
<evidence type="ECO:0000313" key="1">
    <source>
        <dbReference type="EMBL" id="EGZ19283.1"/>
    </source>
</evidence>
<evidence type="ECO:0000313" key="2">
    <source>
        <dbReference type="Proteomes" id="UP000002640"/>
    </source>
</evidence>
<organism evidence="1 2">
    <name type="scientific">Phytophthora sojae (strain P6497)</name>
    <name type="common">Soybean stem and root rot agent</name>
    <name type="synonym">Phytophthora megasperma f. sp. glycines</name>
    <dbReference type="NCBI Taxonomy" id="1094619"/>
    <lineage>
        <taxon>Eukaryota</taxon>
        <taxon>Sar</taxon>
        <taxon>Stramenopiles</taxon>
        <taxon>Oomycota</taxon>
        <taxon>Peronosporomycetes</taxon>
        <taxon>Peronosporales</taxon>
        <taxon>Peronosporaceae</taxon>
        <taxon>Phytophthora</taxon>
    </lineage>
</organism>
<keyword evidence="2" id="KW-1185">Reference proteome</keyword>
<protein>
    <submittedName>
        <fullName evidence="1">Uncharacterized protein</fullName>
    </submittedName>
</protein>
<accession>G4Z2V0</accession>
<dbReference type="Proteomes" id="UP000002640">
    <property type="component" value="Unassembled WGS sequence"/>
</dbReference>
<gene>
    <name evidence="1" type="ORF">PHYSODRAFT_327576</name>
</gene>
<reference evidence="1 2" key="1">
    <citation type="journal article" date="2006" name="Science">
        <title>Phytophthora genome sequences uncover evolutionary origins and mechanisms of pathogenesis.</title>
        <authorList>
            <person name="Tyler B.M."/>
            <person name="Tripathy S."/>
            <person name="Zhang X."/>
            <person name="Dehal P."/>
            <person name="Jiang R.H."/>
            <person name="Aerts A."/>
            <person name="Arredondo F.D."/>
            <person name="Baxter L."/>
            <person name="Bensasson D."/>
            <person name="Beynon J.L."/>
            <person name="Chapman J."/>
            <person name="Damasceno C.M."/>
            <person name="Dorrance A.E."/>
            <person name="Dou D."/>
            <person name="Dickerman A.W."/>
            <person name="Dubchak I.L."/>
            <person name="Garbelotto M."/>
            <person name="Gijzen M."/>
            <person name="Gordon S.G."/>
            <person name="Govers F."/>
            <person name="Grunwald N.J."/>
            <person name="Huang W."/>
            <person name="Ivors K.L."/>
            <person name="Jones R.W."/>
            <person name="Kamoun S."/>
            <person name="Krampis K."/>
            <person name="Lamour K.H."/>
            <person name="Lee M.K."/>
            <person name="McDonald W.H."/>
            <person name="Medina M."/>
            <person name="Meijer H.J."/>
            <person name="Nordberg E.K."/>
            <person name="Maclean D.J."/>
            <person name="Ospina-Giraldo M.D."/>
            <person name="Morris P.F."/>
            <person name="Phuntumart V."/>
            <person name="Putnam N.H."/>
            <person name="Rash S."/>
            <person name="Rose J.K."/>
            <person name="Sakihama Y."/>
            <person name="Salamov A.A."/>
            <person name="Savidor A."/>
            <person name="Scheuring C.F."/>
            <person name="Smith B.M."/>
            <person name="Sobral B.W."/>
            <person name="Terry A."/>
            <person name="Torto-Alalibo T.A."/>
            <person name="Win J."/>
            <person name="Xu Z."/>
            <person name="Zhang H."/>
            <person name="Grigoriev I.V."/>
            <person name="Rokhsar D.S."/>
            <person name="Boore J.L."/>
        </authorList>
    </citation>
    <scope>NUCLEOTIDE SEQUENCE [LARGE SCALE GENOMIC DNA]</scope>
    <source>
        <strain evidence="1 2">P6497</strain>
    </source>
</reference>
<dbReference type="InParanoid" id="G4Z2V0"/>
<dbReference type="GeneID" id="20645632"/>